<dbReference type="OrthoDB" id="5957811at2"/>
<evidence type="ECO:0000313" key="2">
    <source>
        <dbReference type="EMBL" id="TCV97278.1"/>
    </source>
</evidence>
<keyword evidence="3" id="KW-1185">Reference proteome</keyword>
<reference evidence="2 3" key="1">
    <citation type="submission" date="2019-03" db="EMBL/GenBank/DDBJ databases">
        <title>Above-ground endophytic microbial communities from plants in different locations in the United States.</title>
        <authorList>
            <person name="Frank C."/>
        </authorList>
    </citation>
    <scope>NUCLEOTIDE SEQUENCE [LARGE SCALE GENOMIC DNA]</scope>
    <source>
        <strain evidence="2 3">LP_13_YM</strain>
    </source>
</reference>
<accession>A0A4R3YZF2</accession>
<feature type="region of interest" description="Disordered" evidence="1">
    <location>
        <begin position="73"/>
        <end position="96"/>
    </location>
</feature>
<dbReference type="AlphaFoldDB" id="A0A4R3YZF2"/>
<sequence length="96" mass="10554">MEDRTYLLGKVAALEAALKAAMATHPEPEALIEAVSLAMTAYTPDSDPVDIRSFAEGWMAIVTPLLTDQALRDSYLDPPERPLPVRRPSPRSRSPH</sequence>
<proteinExistence type="predicted"/>
<dbReference type="RefSeq" id="WP_132141357.1">
    <property type="nucleotide sequence ID" value="NZ_SMCS01000001.1"/>
</dbReference>
<organism evidence="2 3">
    <name type="scientific">Luteibacter rhizovicinus</name>
    <dbReference type="NCBI Taxonomy" id="242606"/>
    <lineage>
        <taxon>Bacteria</taxon>
        <taxon>Pseudomonadati</taxon>
        <taxon>Pseudomonadota</taxon>
        <taxon>Gammaproteobacteria</taxon>
        <taxon>Lysobacterales</taxon>
        <taxon>Rhodanobacteraceae</taxon>
        <taxon>Luteibacter</taxon>
    </lineage>
</organism>
<evidence type="ECO:0000256" key="1">
    <source>
        <dbReference type="SAM" id="MobiDB-lite"/>
    </source>
</evidence>
<dbReference type="Proteomes" id="UP000295645">
    <property type="component" value="Unassembled WGS sequence"/>
</dbReference>
<comment type="caution">
    <text evidence="2">The sequence shown here is derived from an EMBL/GenBank/DDBJ whole genome shotgun (WGS) entry which is preliminary data.</text>
</comment>
<protein>
    <submittedName>
        <fullName evidence="2">Uncharacterized protein</fullName>
    </submittedName>
</protein>
<gene>
    <name evidence="2" type="ORF">EC912_101278</name>
</gene>
<evidence type="ECO:0000313" key="3">
    <source>
        <dbReference type="Proteomes" id="UP000295645"/>
    </source>
</evidence>
<name>A0A4R3YZF2_9GAMM</name>
<dbReference type="EMBL" id="SMCS01000001">
    <property type="protein sequence ID" value="TCV97278.1"/>
    <property type="molecule type" value="Genomic_DNA"/>
</dbReference>